<evidence type="ECO:0000256" key="13">
    <source>
        <dbReference type="PROSITE-ProRule" id="PRU00169"/>
    </source>
</evidence>
<evidence type="ECO:0000256" key="5">
    <source>
        <dbReference type="ARBA" id="ARBA00022553"/>
    </source>
</evidence>
<feature type="domain" description="PAS" evidence="19">
    <location>
        <begin position="330"/>
        <end position="386"/>
    </location>
</feature>
<keyword evidence="8" id="KW-0067">ATP-binding</keyword>
<dbReference type="Gene3D" id="1.20.120.160">
    <property type="entry name" value="HPT domain"/>
    <property type="match status" value="1"/>
</dbReference>
<evidence type="ECO:0000256" key="11">
    <source>
        <dbReference type="ARBA" id="ARBA00023136"/>
    </source>
</evidence>
<dbReference type="InterPro" id="IPR004358">
    <property type="entry name" value="Sig_transdc_His_kin-like_C"/>
</dbReference>
<organism evidence="22 23">
    <name type="scientific">Rubrivivax gelatinosus</name>
    <name type="common">Rhodocyclus gelatinosus</name>
    <name type="synonym">Rhodopseudomonas gelatinosa</name>
    <dbReference type="NCBI Taxonomy" id="28068"/>
    <lineage>
        <taxon>Bacteria</taxon>
        <taxon>Pseudomonadati</taxon>
        <taxon>Pseudomonadota</taxon>
        <taxon>Betaproteobacteria</taxon>
        <taxon>Burkholderiales</taxon>
        <taxon>Sphaerotilaceae</taxon>
        <taxon>Rubrivivax</taxon>
    </lineage>
</organism>
<dbReference type="PRINTS" id="PR00344">
    <property type="entry name" value="BCTRLSENSOR"/>
</dbReference>
<dbReference type="Gene3D" id="3.30.450.20">
    <property type="entry name" value="PAS domain"/>
    <property type="match status" value="4"/>
</dbReference>
<dbReference type="SUPFAM" id="SSF55874">
    <property type="entry name" value="ATPase domain of HSP90 chaperone/DNA topoisomerase II/histidine kinase"/>
    <property type="match status" value="1"/>
</dbReference>
<comment type="caution">
    <text evidence="22">The sequence shown here is derived from an EMBL/GenBank/DDBJ whole genome shotgun (WGS) entry which is preliminary data.</text>
</comment>
<proteinExistence type="predicted"/>
<keyword evidence="14" id="KW-0175">Coiled coil</keyword>
<dbReference type="SMART" id="SM00388">
    <property type="entry name" value="HisKA"/>
    <property type="match status" value="1"/>
</dbReference>
<keyword evidence="10" id="KW-0902">Two-component regulatory system</keyword>
<dbReference type="InterPro" id="IPR001610">
    <property type="entry name" value="PAC"/>
</dbReference>
<dbReference type="InterPro" id="IPR036890">
    <property type="entry name" value="HATPase_C_sf"/>
</dbReference>
<dbReference type="CDD" id="cd00130">
    <property type="entry name" value="PAS"/>
    <property type="match status" value="4"/>
</dbReference>
<dbReference type="Pfam" id="PF00512">
    <property type="entry name" value="HisKA"/>
    <property type="match status" value="1"/>
</dbReference>
<dbReference type="PROSITE" id="PS50112">
    <property type="entry name" value="PAS"/>
    <property type="match status" value="3"/>
</dbReference>
<dbReference type="PROSITE" id="PS50894">
    <property type="entry name" value="HPT"/>
    <property type="match status" value="1"/>
</dbReference>
<dbReference type="Proteomes" id="UP001041814">
    <property type="component" value="Unassembled WGS sequence"/>
</dbReference>
<dbReference type="Pfam" id="PF01627">
    <property type="entry name" value="Hpt"/>
    <property type="match status" value="1"/>
</dbReference>
<feature type="modified residue" description="4-aspartylphosphate" evidence="13">
    <location>
        <position position="1322"/>
    </location>
</feature>
<reference evidence="22" key="2">
    <citation type="journal article" date="2020" name="Microorganisms">
        <title>Osmotic Adaptation and Compatible Solute Biosynthesis of Phototrophic Bacteria as Revealed from Genome Analyses.</title>
        <authorList>
            <person name="Imhoff J.F."/>
            <person name="Rahn T."/>
            <person name="Kunzel S."/>
            <person name="Keller A."/>
            <person name="Neulinger S.C."/>
        </authorList>
    </citation>
    <scope>NUCLEOTIDE SEQUENCE</scope>
    <source>
        <strain evidence="22">IM 151</strain>
    </source>
</reference>
<dbReference type="EMBL" id="NRRU01000031">
    <property type="protein sequence ID" value="MBK1713098.1"/>
    <property type="molecule type" value="Genomic_DNA"/>
</dbReference>
<feature type="transmembrane region" description="Helical" evidence="16">
    <location>
        <begin position="255"/>
        <end position="276"/>
    </location>
</feature>
<name>A0ABS1DT13_RUBGE</name>
<dbReference type="InterPro" id="IPR011006">
    <property type="entry name" value="CheY-like_superfamily"/>
</dbReference>
<sequence length="1532" mass="164513">MTPAGSPREVPLHAYLRRLIWWCMLPTLLLAVWLGAQGIRQQGQQHQQQAEALLAATSATIDQQLALRVGALTVLAQSPAAGGDAAFYAQMLSFRRALGGHLAVSDRDGHMRLNTRRPLGSALPPLQADGIALARRALDSGRAVVGESRYGPVSERQVVTIVLPLPLQRPGARLLLWSTLEPQELESWFAATQLPAGAALTLLDRDQRVLARRGAPLPAQAAPSIPDVPSVSARSRLAPWTLVLDLPRVHERETLLAAAWWLLAALAAAVFTGLLGGARASRSLARGLATLGGEGGPAAEPEITEIVALRQRLEGAERASASAASALSDSQASLRLIVQSMNDIVILADDERRIRLVNRAFTTQFGYTPEEAIGRSTQFLYADARDYEVLAEERLPPDRPAAGATFEMRYRRRDGSEFWAETDAVRLVGEDGRTIGMLGVLRDVSLRRHAEQRLRQASALLTAFVEHAPHSIGLFDREMHYLAASARWRRDFGVGPDIVGRSHYEVFPDLLLKWREVHRRALGGETITSEAEEWPRTDGPRLWLSWSVVPWRDGAGAIGGVIISTEDITVRIASAAALRESTDRFERVFRNSPVAIAITGLDDRRFVDVNPAYEAMLGWRRDELFGRGSRELGIWVDEGERETVIARVLADGAAQAQVCWRARDGSLVDVVFSGASVEIGGVPHLVGMAADIRVQKAAQRALERQQEELEALVARRTAELEAANAALEQRAEAIADLYDRAPCGYFSLDAAGVIATVNATALAMLGHARDAMVGRALLDFVAPGCAVLHGDLLGLSGGPARRRGVECELLRADGAPLPVLVAADRVADPAGGTTTRVTIIDDSERRQRGREIAAMQAELAHRAQQAEAANRAKSSFLANMSHEIRTPMNAILGLTHLLGREIVDAHQLDRLAKIGGAGEHLLQVINDILDVSKIEAGKMVLEDTEFSLEELLARCFQLVGERARHKGLELVLDTERVPPRLRGDPTRLSQALINLLSNAIKFTEQGWVRLRCELLEEDEARLLVRFEVRDTGEGIAPQRQARLFHAFEQADTSSTRRHGGTGLGLALTRHIAELMGGEVGVSSRPGEGSCFWFSARLGRGSTERPDEDTAPGGSGPLTLVGLSALLVDDLDEARAVIADRLARLGMHVDTADGGEAALELARRRLAEGRRYDVALVDWLMAPLDGLQTTRRLAALLGPAMPPTVLVTASDDPRIGALAAEAGCAAVLAKPVTPSALLDTVMRLVSRRPAPQDAPRPEPGDAEQRLRARHAGQRVLLAEDNPVNQEVAEELLRSVGLVVDTATDGEQALQMALAGGHALVLMDLQMPGLDGFAATREIRRRLGPALPVVAMTANAFDEDRELCLAAGMNDHVAKPVSPERLYATLLHWLPAAAGEPPPATAGPAPPAPRGGDKRLPAALLRVPGLDLEATLARLGGNTAMLERMLRLFVQTYGEGSTALRAAAAAGDAEACREAAHSLRGAGATIGAVDLVAQLAALEQGARDPERVGSTPGAALAAEAALRALVARLGAALG</sequence>
<dbReference type="SMART" id="SM00086">
    <property type="entry name" value="PAC"/>
    <property type="match status" value="3"/>
</dbReference>
<dbReference type="InterPro" id="IPR036641">
    <property type="entry name" value="HPT_dom_sf"/>
</dbReference>
<evidence type="ECO:0000256" key="9">
    <source>
        <dbReference type="ARBA" id="ARBA00022989"/>
    </source>
</evidence>
<evidence type="ECO:0000256" key="10">
    <source>
        <dbReference type="ARBA" id="ARBA00023012"/>
    </source>
</evidence>
<dbReference type="EC" id="2.7.13.3" evidence="3"/>
<dbReference type="PANTHER" id="PTHR45339:SF1">
    <property type="entry name" value="HYBRID SIGNAL TRANSDUCTION HISTIDINE KINASE J"/>
    <property type="match status" value="1"/>
</dbReference>
<dbReference type="Pfam" id="PF00989">
    <property type="entry name" value="PAS"/>
    <property type="match status" value="2"/>
</dbReference>
<dbReference type="Pfam" id="PF00072">
    <property type="entry name" value="Response_reg"/>
    <property type="match status" value="2"/>
</dbReference>
<evidence type="ECO:0000256" key="15">
    <source>
        <dbReference type="SAM" id="MobiDB-lite"/>
    </source>
</evidence>
<dbReference type="NCBIfam" id="TIGR00229">
    <property type="entry name" value="sensory_box"/>
    <property type="match status" value="4"/>
</dbReference>
<keyword evidence="7" id="KW-0547">Nucleotide-binding</keyword>
<evidence type="ECO:0000256" key="12">
    <source>
        <dbReference type="PROSITE-ProRule" id="PRU00110"/>
    </source>
</evidence>
<dbReference type="InterPro" id="IPR036097">
    <property type="entry name" value="HisK_dim/P_sf"/>
</dbReference>
<dbReference type="Gene3D" id="3.30.565.10">
    <property type="entry name" value="Histidine kinase-like ATPase, C-terminal domain"/>
    <property type="match status" value="1"/>
</dbReference>
<dbReference type="PROSITE" id="PS50109">
    <property type="entry name" value="HIS_KIN"/>
    <property type="match status" value="1"/>
</dbReference>
<dbReference type="InterPro" id="IPR000700">
    <property type="entry name" value="PAS-assoc_C"/>
</dbReference>
<comment type="subcellular location">
    <subcellularLocation>
        <location evidence="2">Cell membrane</location>
        <topology evidence="2">Multi-pass membrane protein</topology>
    </subcellularLocation>
</comment>
<dbReference type="CDD" id="cd00082">
    <property type="entry name" value="HisKA"/>
    <property type="match status" value="1"/>
</dbReference>
<evidence type="ECO:0000256" key="2">
    <source>
        <dbReference type="ARBA" id="ARBA00004651"/>
    </source>
</evidence>
<feature type="domain" description="PAC" evidence="20">
    <location>
        <begin position="527"/>
        <end position="580"/>
    </location>
</feature>
<keyword evidence="11 16" id="KW-0472">Membrane</keyword>
<keyword evidence="5 13" id="KW-0597">Phosphoprotein</keyword>
<dbReference type="SMART" id="SM00091">
    <property type="entry name" value="PAS"/>
    <property type="match status" value="4"/>
</dbReference>
<evidence type="ECO:0000256" key="8">
    <source>
        <dbReference type="ARBA" id="ARBA00022840"/>
    </source>
</evidence>
<feature type="domain" description="Response regulatory" evidence="18">
    <location>
        <begin position="1123"/>
        <end position="1244"/>
    </location>
</feature>
<keyword evidence="23" id="KW-1185">Reference proteome</keyword>
<evidence type="ECO:0000259" key="17">
    <source>
        <dbReference type="PROSITE" id="PS50109"/>
    </source>
</evidence>
<protein>
    <recommendedName>
        <fullName evidence="3">histidine kinase</fullName>
        <ecNumber evidence="3">2.7.13.3</ecNumber>
    </recommendedName>
</protein>
<dbReference type="InterPro" id="IPR008207">
    <property type="entry name" value="Sig_transdc_His_kin_Hpt_dom"/>
</dbReference>
<feature type="domain" description="PAS" evidence="19">
    <location>
        <begin position="581"/>
        <end position="627"/>
    </location>
</feature>
<comment type="catalytic activity">
    <reaction evidence="1">
        <text>ATP + protein L-histidine = ADP + protein N-phospho-L-histidine.</text>
        <dbReference type="EC" id="2.7.13.3"/>
    </reaction>
</comment>
<keyword evidence="4" id="KW-1003">Cell membrane</keyword>
<feature type="domain" description="PAC" evidence="20">
    <location>
        <begin position="404"/>
        <end position="456"/>
    </location>
</feature>
<evidence type="ECO:0000256" key="7">
    <source>
        <dbReference type="ARBA" id="ARBA00022741"/>
    </source>
</evidence>
<dbReference type="Pfam" id="PF13188">
    <property type="entry name" value="PAS_8"/>
    <property type="match status" value="1"/>
</dbReference>
<dbReference type="SUPFAM" id="SSF47226">
    <property type="entry name" value="Histidine-containing phosphotransfer domain, HPT domain"/>
    <property type="match status" value="1"/>
</dbReference>
<reference evidence="22" key="1">
    <citation type="submission" date="2017-08" db="EMBL/GenBank/DDBJ databases">
        <authorList>
            <person name="Imhoff J.F."/>
            <person name="Rahn T."/>
            <person name="Kuenzel S."/>
            <person name="Neulinger S.C."/>
        </authorList>
    </citation>
    <scope>NUCLEOTIDE SEQUENCE</scope>
    <source>
        <strain evidence="22">IM 151</strain>
    </source>
</reference>
<evidence type="ECO:0000259" key="21">
    <source>
        <dbReference type="PROSITE" id="PS50894"/>
    </source>
</evidence>
<evidence type="ECO:0000313" key="23">
    <source>
        <dbReference type="Proteomes" id="UP001041814"/>
    </source>
</evidence>
<dbReference type="PANTHER" id="PTHR45339">
    <property type="entry name" value="HYBRID SIGNAL TRANSDUCTION HISTIDINE KINASE J"/>
    <property type="match status" value="1"/>
</dbReference>
<feature type="domain" description="Histidine kinase" evidence="17">
    <location>
        <begin position="879"/>
        <end position="1099"/>
    </location>
</feature>
<feature type="domain" description="PAS" evidence="19">
    <location>
        <begin position="730"/>
        <end position="783"/>
    </location>
</feature>
<dbReference type="InterPro" id="IPR003661">
    <property type="entry name" value="HisK_dim/P_dom"/>
</dbReference>
<dbReference type="SMART" id="SM00387">
    <property type="entry name" value="HATPase_c"/>
    <property type="match status" value="1"/>
</dbReference>
<feature type="domain" description="Response regulatory" evidence="18">
    <location>
        <begin position="1273"/>
        <end position="1388"/>
    </location>
</feature>
<dbReference type="SUPFAM" id="SSF52172">
    <property type="entry name" value="CheY-like"/>
    <property type="match status" value="2"/>
</dbReference>
<dbReference type="InterPro" id="IPR000014">
    <property type="entry name" value="PAS"/>
</dbReference>
<feature type="compositionally biased region" description="Pro residues" evidence="15">
    <location>
        <begin position="1394"/>
        <end position="1407"/>
    </location>
</feature>
<dbReference type="SMART" id="SM00448">
    <property type="entry name" value="REC"/>
    <property type="match status" value="2"/>
</dbReference>
<evidence type="ECO:0000256" key="16">
    <source>
        <dbReference type="SAM" id="Phobius"/>
    </source>
</evidence>
<dbReference type="InterPro" id="IPR013656">
    <property type="entry name" value="PAS_4"/>
</dbReference>
<feature type="modified residue" description="4-aspartylphosphate" evidence="13">
    <location>
        <position position="1177"/>
    </location>
</feature>
<evidence type="ECO:0000256" key="6">
    <source>
        <dbReference type="ARBA" id="ARBA00022692"/>
    </source>
</evidence>
<keyword evidence="6 16" id="KW-0812">Transmembrane</keyword>
<feature type="domain" description="HPt" evidence="21">
    <location>
        <begin position="1436"/>
        <end position="1532"/>
    </location>
</feature>
<evidence type="ECO:0000259" key="20">
    <source>
        <dbReference type="PROSITE" id="PS50113"/>
    </source>
</evidence>
<evidence type="ECO:0000313" key="22">
    <source>
        <dbReference type="EMBL" id="MBK1713098.1"/>
    </source>
</evidence>
<dbReference type="CDD" id="cd17546">
    <property type="entry name" value="REC_hyHK_CKI1_RcsC-like"/>
    <property type="match status" value="1"/>
</dbReference>
<dbReference type="PROSITE" id="PS50113">
    <property type="entry name" value="PAC"/>
    <property type="match status" value="2"/>
</dbReference>
<dbReference type="SUPFAM" id="SSF55785">
    <property type="entry name" value="PYP-like sensor domain (PAS domain)"/>
    <property type="match status" value="4"/>
</dbReference>
<dbReference type="Gene3D" id="1.10.287.130">
    <property type="match status" value="1"/>
</dbReference>
<dbReference type="Pfam" id="PF02518">
    <property type="entry name" value="HATPase_c"/>
    <property type="match status" value="1"/>
</dbReference>
<evidence type="ECO:0000256" key="3">
    <source>
        <dbReference type="ARBA" id="ARBA00012438"/>
    </source>
</evidence>
<evidence type="ECO:0000256" key="4">
    <source>
        <dbReference type="ARBA" id="ARBA00022475"/>
    </source>
</evidence>
<dbReference type="Pfam" id="PF08448">
    <property type="entry name" value="PAS_4"/>
    <property type="match status" value="1"/>
</dbReference>
<evidence type="ECO:0000256" key="14">
    <source>
        <dbReference type="SAM" id="Coils"/>
    </source>
</evidence>
<feature type="transmembrane region" description="Helical" evidence="16">
    <location>
        <begin position="19"/>
        <end position="36"/>
    </location>
</feature>
<feature type="coiled-coil region" evidence="14">
    <location>
        <begin position="692"/>
        <end position="737"/>
    </location>
</feature>
<dbReference type="CDD" id="cd00156">
    <property type="entry name" value="REC"/>
    <property type="match status" value="1"/>
</dbReference>
<feature type="modified residue" description="Phosphohistidine" evidence="12">
    <location>
        <position position="1475"/>
    </location>
</feature>
<dbReference type="Gene3D" id="3.40.50.2300">
    <property type="match status" value="2"/>
</dbReference>
<dbReference type="InterPro" id="IPR003594">
    <property type="entry name" value="HATPase_dom"/>
</dbReference>
<dbReference type="PROSITE" id="PS50110">
    <property type="entry name" value="RESPONSE_REGULATORY"/>
    <property type="match status" value="2"/>
</dbReference>
<accession>A0ABS1DT13</accession>
<gene>
    <name evidence="22" type="ORF">CKO43_09935</name>
</gene>
<evidence type="ECO:0000259" key="18">
    <source>
        <dbReference type="PROSITE" id="PS50110"/>
    </source>
</evidence>
<dbReference type="RefSeq" id="WP_200378547.1">
    <property type="nucleotide sequence ID" value="NZ_NRRU01000031.1"/>
</dbReference>
<dbReference type="InterPro" id="IPR035965">
    <property type="entry name" value="PAS-like_dom_sf"/>
</dbReference>
<dbReference type="InterPro" id="IPR013767">
    <property type="entry name" value="PAS_fold"/>
</dbReference>
<feature type="region of interest" description="Disordered" evidence="15">
    <location>
        <begin position="1393"/>
        <end position="1413"/>
    </location>
</feature>
<evidence type="ECO:0000259" key="19">
    <source>
        <dbReference type="PROSITE" id="PS50112"/>
    </source>
</evidence>
<dbReference type="SUPFAM" id="SSF47384">
    <property type="entry name" value="Homodimeric domain of signal transducing histidine kinase"/>
    <property type="match status" value="1"/>
</dbReference>
<keyword evidence="9 16" id="KW-1133">Transmembrane helix</keyword>
<evidence type="ECO:0000256" key="1">
    <source>
        <dbReference type="ARBA" id="ARBA00000085"/>
    </source>
</evidence>
<dbReference type="CDD" id="cd16922">
    <property type="entry name" value="HATPase_EvgS-ArcB-TorS-like"/>
    <property type="match status" value="1"/>
</dbReference>
<dbReference type="InterPro" id="IPR001789">
    <property type="entry name" value="Sig_transdc_resp-reg_receiver"/>
</dbReference>
<dbReference type="InterPro" id="IPR005467">
    <property type="entry name" value="His_kinase_dom"/>
</dbReference>